<dbReference type="PRINTS" id="PR00080">
    <property type="entry name" value="SDRFAMILY"/>
</dbReference>
<dbReference type="OrthoDB" id="9803333at2"/>
<dbReference type="InterPro" id="IPR036291">
    <property type="entry name" value="NAD(P)-bd_dom_sf"/>
</dbReference>
<dbReference type="GO" id="GO:0008206">
    <property type="term" value="P:bile acid metabolic process"/>
    <property type="evidence" value="ECO:0007669"/>
    <property type="project" value="UniProtKB-ARBA"/>
</dbReference>
<dbReference type="STRING" id="766136.BHF68_11460"/>
<keyword evidence="4" id="KW-1185">Reference proteome</keyword>
<dbReference type="GO" id="GO:0016491">
    <property type="term" value="F:oxidoreductase activity"/>
    <property type="evidence" value="ECO:0007669"/>
    <property type="project" value="UniProtKB-KW"/>
</dbReference>
<dbReference type="PRINTS" id="PR00081">
    <property type="entry name" value="GDHRDH"/>
</dbReference>
<protein>
    <recommendedName>
        <fullName evidence="5">3-ketoacyl-ACP reductase</fullName>
    </recommendedName>
</protein>
<sequence length="251" mass="27290">MGHKDFKDEVVIVTGAGKGIGKEIAFTYAEHGAWVVIADKDIESARAVEESIIAKGQKAVFIETDVSREESVRALIGEVKTKYSRINILINNAGISKCCSPYELRLDDWDNIINTNLRSVYLCTREAATVMKNNGGGCVVNIASTRALMSEPNTEAYAASKGGIIALTHALAASLANDNIRVNAISPGWIETEDYESLREIDHSQHFSKRVGKPSDIARACLYLTEAGNEFVTGTNIVIDGGMTKKMIYEA</sequence>
<dbReference type="InterPro" id="IPR002347">
    <property type="entry name" value="SDR_fam"/>
</dbReference>
<keyword evidence="2" id="KW-0560">Oxidoreductase</keyword>
<organism evidence="3 4">
    <name type="scientific">Desulfuribacillus alkaliarsenatis</name>
    <dbReference type="NCBI Taxonomy" id="766136"/>
    <lineage>
        <taxon>Bacteria</taxon>
        <taxon>Bacillati</taxon>
        <taxon>Bacillota</taxon>
        <taxon>Desulfuribacillia</taxon>
        <taxon>Desulfuribacillales</taxon>
        <taxon>Desulfuribacillaceae</taxon>
        <taxon>Desulfuribacillus</taxon>
    </lineage>
</organism>
<name>A0A1E5FZP8_9FIRM</name>
<dbReference type="AlphaFoldDB" id="A0A1E5FZP8"/>
<dbReference type="InterPro" id="IPR020904">
    <property type="entry name" value="Sc_DH/Rdtase_CS"/>
</dbReference>
<evidence type="ECO:0000313" key="4">
    <source>
        <dbReference type="Proteomes" id="UP000094296"/>
    </source>
</evidence>
<proteinExistence type="inferred from homology"/>
<reference evidence="3 4" key="1">
    <citation type="submission" date="2016-09" db="EMBL/GenBank/DDBJ databases">
        <title>Draft genome sequence for the type strain of Desulfuribacillus alkaliarsenatis AHT28, an obligately anaerobic, sulfidogenic bacterium isolated from Russian soda lake sediments.</title>
        <authorList>
            <person name="Abin C.A."/>
            <person name="Hollibaugh J.T."/>
        </authorList>
    </citation>
    <scope>NUCLEOTIDE SEQUENCE [LARGE SCALE GENOMIC DNA]</scope>
    <source>
        <strain evidence="3 4">AHT28</strain>
    </source>
</reference>
<dbReference type="FunFam" id="3.40.50.720:FF:000084">
    <property type="entry name" value="Short-chain dehydrogenase reductase"/>
    <property type="match status" value="1"/>
</dbReference>
<dbReference type="CDD" id="cd05233">
    <property type="entry name" value="SDR_c"/>
    <property type="match status" value="1"/>
</dbReference>
<dbReference type="RefSeq" id="WP_069644282.1">
    <property type="nucleotide sequence ID" value="NZ_MIJE01000035.1"/>
</dbReference>
<evidence type="ECO:0000313" key="3">
    <source>
        <dbReference type="EMBL" id="OEF95716.1"/>
    </source>
</evidence>
<dbReference type="Pfam" id="PF13561">
    <property type="entry name" value="adh_short_C2"/>
    <property type="match status" value="1"/>
</dbReference>
<dbReference type="EMBL" id="MIJE01000035">
    <property type="protein sequence ID" value="OEF95716.1"/>
    <property type="molecule type" value="Genomic_DNA"/>
</dbReference>
<comment type="similarity">
    <text evidence="1">Belongs to the short-chain dehydrogenases/reductases (SDR) family.</text>
</comment>
<dbReference type="PANTHER" id="PTHR24321:SF8">
    <property type="entry name" value="ESTRADIOL 17-BETA-DEHYDROGENASE 8-RELATED"/>
    <property type="match status" value="1"/>
</dbReference>
<dbReference type="NCBIfam" id="NF005559">
    <property type="entry name" value="PRK07231.1"/>
    <property type="match status" value="1"/>
</dbReference>
<dbReference type="PROSITE" id="PS00061">
    <property type="entry name" value="ADH_SHORT"/>
    <property type="match status" value="1"/>
</dbReference>
<dbReference type="SUPFAM" id="SSF51735">
    <property type="entry name" value="NAD(P)-binding Rossmann-fold domains"/>
    <property type="match status" value="1"/>
</dbReference>
<dbReference type="Gene3D" id="3.40.50.720">
    <property type="entry name" value="NAD(P)-binding Rossmann-like Domain"/>
    <property type="match status" value="1"/>
</dbReference>
<dbReference type="Proteomes" id="UP000094296">
    <property type="component" value="Unassembled WGS sequence"/>
</dbReference>
<comment type="caution">
    <text evidence="3">The sequence shown here is derived from an EMBL/GenBank/DDBJ whole genome shotgun (WGS) entry which is preliminary data.</text>
</comment>
<evidence type="ECO:0000256" key="1">
    <source>
        <dbReference type="ARBA" id="ARBA00006484"/>
    </source>
</evidence>
<dbReference type="PANTHER" id="PTHR24321">
    <property type="entry name" value="DEHYDROGENASES, SHORT CHAIN"/>
    <property type="match status" value="1"/>
</dbReference>
<gene>
    <name evidence="3" type="ORF">BHF68_11460</name>
</gene>
<evidence type="ECO:0000256" key="2">
    <source>
        <dbReference type="ARBA" id="ARBA00023002"/>
    </source>
</evidence>
<evidence type="ECO:0008006" key="5">
    <source>
        <dbReference type="Google" id="ProtNLM"/>
    </source>
</evidence>
<accession>A0A1E5FZP8</accession>